<accession>A0A810QE03</accession>
<protein>
    <recommendedName>
        <fullName evidence="1">DUF4365 domain-containing protein</fullName>
    </recommendedName>
</protein>
<name>A0A810QE03_9FIRM</name>
<dbReference type="Proteomes" id="UP000679848">
    <property type="component" value="Chromosome"/>
</dbReference>
<evidence type="ECO:0000313" key="2">
    <source>
        <dbReference type="EMBL" id="BCK82793.1"/>
    </source>
</evidence>
<dbReference type="InterPro" id="IPR025375">
    <property type="entry name" value="DUF4365"/>
</dbReference>
<sequence length="174" mass="20228">MPKLPQDCPARIIGAEARKLVHYIFPSEHWEYREQTGNDNGVDCTIELIEQEKWTNRKLEGQIKGTRNPNKMKSENCFSFSLDVKTITYGLSSANAFVLFYMDVETEMVYYLPIQDYFIANPALFDQLEQNERKMSVHIPCDNLVFDNDFELQQIAKSTYIGGPSRNLRKVDQM</sequence>
<evidence type="ECO:0000259" key="1">
    <source>
        <dbReference type="Pfam" id="PF14280"/>
    </source>
</evidence>
<keyword evidence="3" id="KW-1185">Reference proteome</keyword>
<dbReference type="EMBL" id="AP023420">
    <property type="protein sequence ID" value="BCK82793.1"/>
    <property type="molecule type" value="Genomic_DNA"/>
</dbReference>
<reference evidence="2" key="1">
    <citation type="submission" date="2020-09" db="EMBL/GenBank/DDBJ databases">
        <title>New species isolated from human feces.</title>
        <authorList>
            <person name="Kitahara M."/>
            <person name="Shigeno Y."/>
            <person name="Shime M."/>
            <person name="Matsumoto Y."/>
            <person name="Nakamura S."/>
            <person name="Motooka D."/>
            <person name="Fukuoka S."/>
            <person name="Nishikawa H."/>
            <person name="Benno Y."/>
        </authorList>
    </citation>
    <scope>NUCLEOTIDE SEQUENCE</scope>
    <source>
        <strain evidence="2">MM59</strain>
    </source>
</reference>
<dbReference type="KEGG" id="pfaa:MM59RIKEN_01120"/>
<dbReference type="AlphaFoldDB" id="A0A810QE03"/>
<evidence type="ECO:0000313" key="3">
    <source>
        <dbReference type="Proteomes" id="UP000679848"/>
    </source>
</evidence>
<feature type="domain" description="DUF4365" evidence="1">
    <location>
        <begin position="16"/>
        <end position="148"/>
    </location>
</feature>
<proteinExistence type="predicted"/>
<dbReference type="RefSeq" id="WP_213542408.1">
    <property type="nucleotide sequence ID" value="NZ_AP023420.1"/>
</dbReference>
<dbReference type="Pfam" id="PF14280">
    <property type="entry name" value="DUF4365"/>
    <property type="match status" value="1"/>
</dbReference>
<organism evidence="2 3">
    <name type="scientific">Pusillibacter faecalis</name>
    <dbReference type="NCBI Taxonomy" id="2714358"/>
    <lineage>
        <taxon>Bacteria</taxon>
        <taxon>Bacillati</taxon>
        <taxon>Bacillota</taxon>
        <taxon>Clostridia</taxon>
        <taxon>Eubacteriales</taxon>
        <taxon>Oscillospiraceae</taxon>
        <taxon>Pusillibacter</taxon>
    </lineage>
</organism>
<gene>
    <name evidence="2" type="ORF">MM59RIKEN_01120</name>
</gene>